<comment type="similarity">
    <text evidence="1">Belongs to the fasciclin-like AGP family.</text>
</comment>
<dbReference type="AlphaFoldDB" id="A0A067LES2"/>
<keyword evidence="5" id="KW-1185">Reference proteome</keyword>
<dbReference type="PANTHER" id="PTHR33985">
    <property type="entry name" value="OS02G0491300 PROTEIN-RELATED"/>
    <property type="match status" value="1"/>
</dbReference>
<dbReference type="EMBL" id="KK914206">
    <property type="protein sequence ID" value="KDP46887.1"/>
    <property type="molecule type" value="Genomic_DNA"/>
</dbReference>
<keyword evidence="2" id="KW-0732">Signal</keyword>
<protein>
    <recommendedName>
        <fullName evidence="3">FAS1 domain-containing protein</fullName>
    </recommendedName>
</protein>
<dbReference type="PANTHER" id="PTHR33985:SF2">
    <property type="entry name" value="EXPRESSED PROTEIN"/>
    <property type="match status" value="1"/>
</dbReference>
<evidence type="ECO:0000313" key="4">
    <source>
        <dbReference type="EMBL" id="KDP46887.1"/>
    </source>
</evidence>
<dbReference type="InterPro" id="IPR000782">
    <property type="entry name" value="FAS1_domain"/>
</dbReference>
<proteinExistence type="inferred from homology"/>
<dbReference type="InterPro" id="IPR052806">
    <property type="entry name" value="Fasciclin-like_AGP"/>
</dbReference>
<dbReference type="Proteomes" id="UP000027138">
    <property type="component" value="Unassembled WGS sequence"/>
</dbReference>
<dbReference type="KEGG" id="jcu:105650904"/>
<evidence type="ECO:0000259" key="3">
    <source>
        <dbReference type="SMART" id="SM00554"/>
    </source>
</evidence>
<feature type="domain" description="FAS1" evidence="3">
    <location>
        <begin position="104"/>
        <end position="206"/>
    </location>
</feature>
<accession>A0A067LES2</accession>
<sequence length="435" mass="46597">MATSLPFWLPFAILILYLLVSQANATEILNSTSAAASTFSPPLLSSPPVSAPPTISHDIHENAFFSHTALLAPILSHLGFNELSMAAPSLSSDSSATAWSGPSTLFAPSDSSLHTCLSCSIPNILREHMIPGLYTIDYLRKLVFGTKIETLSPGRCLTVTSTSFKSTTAPSSAVKVFIGGVEITHPDLFNNGLIIVHGLQGYVAPLSQFSCDVERLSSLMIPYTPDRASRHTQHQPLAQPAIMRLMLRDAMLRLRNNGFSILSLAMRVKYAELVSLSNMTVFALDDASIFSGSHSYISIIRFHIVPNHFLTAADLEKLPVGATLPSLERGQSLVVTTAGGGGPGAYPMRINYVRLKVPDVIRNLKIVVHSLHLPFPRIDLAAASFDGIMGTELDSGDHAAEEEACAAGMEDGGSCVAVPMPQVNPTAEIEDHNGL</sequence>
<feature type="signal peptide" evidence="2">
    <location>
        <begin position="1"/>
        <end position="25"/>
    </location>
</feature>
<organism evidence="4 5">
    <name type="scientific">Jatropha curcas</name>
    <name type="common">Barbados nut</name>
    <dbReference type="NCBI Taxonomy" id="180498"/>
    <lineage>
        <taxon>Eukaryota</taxon>
        <taxon>Viridiplantae</taxon>
        <taxon>Streptophyta</taxon>
        <taxon>Embryophyta</taxon>
        <taxon>Tracheophyta</taxon>
        <taxon>Spermatophyta</taxon>
        <taxon>Magnoliopsida</taxon>
        <taxon>eudicotyledons</taxon>
        <taxon>Gunneridae</taxon>
        <taxon>Pentapetalae</taxon>
        <taxon>rosids</taxon>
        <taxon>fabids</taxon>
        <taxon>Malpighiales</taxon>
        <taxon>Euphorbiaceae</taxon>
        <taxon>Crotonoideae</taxon>
        <taxon>Jatropheae</taxon>
        <taxon>Jatropha</taxon>
    </lineage>
</organism>
<dbReference type="SUPFAM" id="SSF82153">
    <property type="entry name" value="FAS1 domain"/>
    <property type="match status" value="2"/>
</dbReference>
<dbReference type="InterPro" id="IPR036378">
    <property type="entry name" value="FAS1_dom_sf"/>
</dbReference>
<name>A0A067LES2_JATCU</name>
<dbReference type="STRING" id="180498.A0A067LES2"/>
<reference evidence="4 5" key="1">
    <citation type="journal article" date="2014" name="PLoS ONE">
        <title>Global Analysis of Gene Expression Profiles in Physic Nut (Jatropha curcas L.) Seedlings Exposed to Salt Stress.</title>
        <authorList>
            <person name="Zhang L."/>
            <person name="Zhang C."/>
            <person name="Wu P."/>
            <person name="Chen Y."/>
            <person name="Li M."/>
            <person name="Jiang H."/>
            <person name="Wu G."/>
        </authorList>
    </citation>
    <scope>NUCLEOTIDE SEQUENCE [LARGE SCALE GENOMIC DNA]</scope>
    <source>
        <strain evidence="5">cv. GZQX0401</strain>
        <tissue evidence="4">Young leaves</tissue>
    </source>
</reference>
<evidence type="ECO:0000256" key="1">
    <source>
        <dbReference type="ARBA" id="ARBA00007843"/>
    </source>
</evidence>
<evidence type="ECO:0000256" key="2">
    <source>
        <dbReference type="SAM" id="SignalP"/>
    </source>
</evidence>
<feature type="chain" id="PRO_5001644606" description="FAS1 domain-containing protein" evidence="2">
    <location>
        <begin position="26"/>
        <end position="435"/>
    </location>
</feature>
<gene>
    <name evidence="4" type="ORF">JCGZ_24096</name>
</gene>
<feature type="domain" description="FAS1" evidence="3">
    <location>
        <begin position="280"/>
        <end position="377"/>
    </location>
</feature>
<dbReference type="SMART" id="SM00554">
    <property type="entry name" value="FAS1"/>
    <property type="match status" value="2"/>
</dbReference>
<dbReference type="OrthoDB" id="765989at2759"/>
<evidence type="ECO:0000313" key="5">
    <source>
        <dbReference type="Proteomes" id="UP000027138"/>
    </source>
</evidence>